<dbReference type="WBParaSite" id="Pan_g4760.t1">
    <property type="protein sequence ID" value="Pan_g4760.t1"/>
    <property type="gene ID" value="Pan_g4760"/>
</dbReference>
<feature type="region of interest" description="Disordered" evidence="1">
    <location>
        <begin position="142"/>
        <end position="193"/>
    </location>
</feature>
<reference evidence="3" key="1">
    <citation type="journal article" date="2013" name="Genetics">
        <title>The draft genome and transcriptome of Panagrellus redivivus are shaped by the harsh demands of a free-living lifestyle.</title>
        <authorList>
            <person name="Srinivasan J."/>
            <person name="Dillman A.R."/>
            <person name="Macchietto M.G."/>
            <person name="Heikkinen L."/>
            <person name="Lakso M."/>
            <person name="Fracchia K.M."/>
            <person name="Antoshechkin I."/>
            <person name="Mortazavi A."/>
            <person name="Wong G."/>
            <person name="Sternberg P.W."/>
        </authorList>
    </citation>
    <scope>NUCLEOTIDE SEQUENCE [LARGE SCALE GENOMIC DNA]</scope>
    <source>
        <strain evidence="3">MT8872</strain>
    </source>
</reference>
<name>A0A7E4VZL1_PANRE</name>
<keyword evidence="2" id="KW-1133">Transmembrane helix</keyword>
<proteinExistence type="predicted"/>
<keyword evidence="3" id="KW-1185">Reference proteome</keyword>
<feature type="transmembrane region" description="Helical" evidence="2">
    <location>
        <begin position="109"/>
        <end position="137"/>
    </location>
</feature>
<organism evidence="3 4">
    <name type="scientific">Panagrellus redivivus</name>
    <name type="common">Microworm</name>
    <dbReference type="NCBI Taxonomy" id="6233"/>
    <lineage>
        <taxon>Eukaryota</taxon>
        <taxon>Metazoa</taxon>
        <taxon>Ecdysozoa</taxon>
        <taxon>Nematoda</taxon>
        <taxon>Chromadorea</taxon>
        <taxon>Rhabditida</taxon>
        <taxon>Tylenchina</taxon>
        <taxon>Panagrolaimomorpha</taxon>
        <taxon>Panagrolaimoidea</taxon>
        <taxon>Panagrolaimidae</taxon>
        <taxon>Panagrellus</taxon>
    </lineage>
</organism>
<accession>A0A7E4VZL1</accession>
<keyword evidence="2" id="KW-0812">Transmembrane</keyword>
<dbReference type="AlphaFoldDB" id="A0A7E4VZL1"/>
<protein>
    <submittedName>
        <fullName evidence="4">Peptidase S72 domain-containing protein</fullName>
    </submittedName>
</protein>
<sequence length="193" mass="21427">MIFGEVFSTFSAKCIRTSPDCPTGYNQIQFSFGYATGVQTFKMERQGKVTLGPLIITTINAITFNEDEALEVILKEVPDISTKVRLLNALRYVSHEPMKATTPNKSDSMAVFSVVIIVLLAMAGLLIVGLIATICYCRRRTPQKMEQSDDQGRKHGTTRTVKDDRDSAPLPPKRKSRRTSSTTVTTTNLHVKP</sequence>
<evidence type="ECO:0000313" key="3">
    <source>
        <dbReference type="Proteomes" id="UP000492821"/>
    </source>
</evidence>
<keyword evidence="2" id="KW-0472">Membrane</keyword>
<dbReference type="Proteomes" id="UP000492821">
    <property type="component" value="Unassembled WGS sequence"/>
</dbReference>
<evidence type="ECO:0000313" key="4">
    <source>
        <dbReference type="WBParaSite" id="Pan_g4760.t1"/>
    </source>
</evidence>
<evidence type="ECO:0000256" key="2">
    <source>
        <dbReference type="SAM" id="Phobius"/>
    </source>
</evidence>
<reference evidence="4" key="2">
    <citation type="submission" date="2020-10" db="UniProtKB">
        <authorList>
            <consortium name="WormBaseParasite"/>
        </authorList>
    </citation>
    <scope>IDENTIFICATION</scope>
</reference>
<evidence type="ECO:0000256" key="1">
    <source>
        <dbReference type="SAM" id="MobiDB-lite"/>
    </source>
</evidence>